<dbReference type="Pfam" id="PF04048">
    <property type="entry name" value="Sec8_N"/>
    <property type="match status" value="1"/>
</dbReference>
<evidence type="ECO:0000256" key="4">
    <source>
        <dbReference type="RuleBase" id="RU367079"/>
    </source>
</evidence>
<dbReference type="STRING" id="2018661.A0A2A2LVF9"/>
<sequence>MSDGPKPTPTRRNYRSAAGGPNSGMSGGHQTGFLIDIVSKITNTASEDQKEFEVTRLERAFKESSERIDRLVKNHQQDVEQCVDSFREVSTRVTNCRERLTNVRNALFNCKKLLENRRDDLRKLWIENAEQKHICDIYAQLEKLKEAPAKIEQEISKANFQEAANAVSSSLELVDGKFKIIEGLSGLRITILELSDVLLSKIIDEIVRLVVVDPFESKMFDLIRGLPELKIQENELCAQLYKKMSSPPSAESLASKLSRMVAAIIELKREDVDLNTVASLARSQIEKQVAASVQLMRVRASCDQIEGDSTHLAQLMQMIVAQLEASRSAHALLDEIVATSISKPNIRILTAFWESIQAAIETLVSDHLDISSTASGSSSTKEAIDSSEQMLFRFDAAAFGGASSVAHSQASRVVCSPTPYNIVPIFPHLRKIIDSVESSTGQNPCPLRRYVHSFVMEMFVDRVRRNMEERMEQATNNLSTDVPTNNNKILPSAEKMFELCKEVRNLIVSIDMYAERFVALWILFLQEYCRNMQMAYEKVTPTSTGDGRRKKISAAWVADEDISRLLMSLPNWQLAATSMSYNQLPATTPATPAVESEREIGERNERESEILIGNLGTQKRIDKAELISDMSDVKSLALLHESLRWIAEQVRQLVQSLPSFLRNQLKSVKLRIHSSTGEESTNVVALDAIMSYVKRLESISDSCLLMLHLELRVHCFYHLLPLATANRPSSHDEVDPEVVELGRELHAFNKLLLAILSQPKLRYIFDGLGHLCAAIFIHSSQHIPRLSEAGRKRACRNVWGVQQRLSQITARREAELDRAKSFFELLTNEPDDLLGAMAAHRDKFSHIELGYLLHLSIRSHPILASQHGALENRMNQLNALLRKTAA</sequence>
<comment type="similarity">
    <text evidence="1 4">Belongs to the SEC8 family.</text>
</comment>
<evidence type="ECO:0000313" key="8">
    <source>
        <dbReference type="Proteomes" id="UP000218231"/>
    </source>
</evidence>
<name>A0A2A2LVF9_9BILA</name>
<evidence type="ECO:0000256" key="3">
    <source>
        <dbReference type="ARBA" id="ARBA00022483"/>
    </source>
</evidence>
<dbReference type="PANTHER" id="PTHR14146">
    <property type="entry name" value="EXOCYST COMPLEX COMPONENT 4"/>
    <property type="match status" value="1"/>
</dbReference>
<gene>
    <name evidence="7" type="ORF">WR25_17242</name>
</gene>
<dbReference type="Proteomes" id="UP000218231">
    <property type="component" value="Unassembled WGS sequence"/>
</dbReference>
<dbReference type="GO" id="GO:0007268">
    <property type="term" value="P:chemical synaptic transmission"/>
    <property type="evidence" value="ECO:0007669"/>
    <property type="project" value="TreeGrafter"/>
</dbReference>
<feature type="domain" description="Exocyst complex component Sec8 N-terminal" evidence="6">
    <location>
        <begin position="60"/>
        <end position="153"/>
    </location>
</feature>
<feature type="region of interest" description="Disordered" evidence="5">
    <location>
        <begin position="1"/>
        <end position="28"/>
    </location>
</feature>
<dbReference type="AlphaFoldDB" id="A0A2A2LVF9"/>
<dbReference type="InterPro" id="IPR007191">
    <property type="entry name" value="Sec8_exocyst_N"/>
</dbReference>
<dbReference type="GO" id="GO:0006904">
    <property type="term" value="P:vesicle docking involved in exocytosis"/>
    <property type="evidence" value="ECO:0007669"/>
    <property type="project" value="InterPro"/>
</dbReference>
<evidence type="ECO:0000256" key="1">
    <source>
        <dbReference type="ARBA" id="ARBA00010470"/>
    </source>
</evidence>
<dbReference type="OrthoDB" id="272977at2759"/>
<dbReference type="GO" id="GO:0006893">
    <property type="term" value="P:Golgi to plasma membrane transport"/>
    <property type="evidence" value="ECO:0007669"/>
    <property type="project" value="TreeGrafter"/>
</dbReference>
<comment type="function">
    <text evidence="4">Component of the exocyst complex involved in the docking of exocytic vesicles with fusion sites on the plasma membrane.</text>
</comment>
<reference evidence="7 8" key="1">
    <citation type="journal article" date="2017" name="Curr. Biol.">
        <title>Genome architecture and evolution of a unichromosomal asexual nematode.</title>
        <authorList>
            <person name="Fradin H."/>
            <person name="Zegar C."/>
            <person name="Gutwein M."/>
            <person name="Lucas J."/>
            <person name="Kovtun M."/>
            <person name="Corcoran D."/>
            <person name="Baugh L.R."/>
            <person name="Kiontke K."/>
            <person name="Gunsalus K."/>
            <person name="Fitch D.H."/>
            <person name="Piano F."/>
        </authorList>
    </citation>
    <scope>NUCLEOTIDE SEQUENCE [LARGE SCALE GENOMIC DNA]</scope>
    <source>
        <strain evidence="7">PF1309</strain>
    </source>
</reference>
<keyword evidence="4" id="KW-0653">Protein transport</keyword>
<dbReference type="EMBL" id="LIAE01006391">
    <property type="protein sequence ID" value="PAV90192.1"/>
    <property type="molecule type" value="Genomic_DNA"/>
</dbReference>
<dbReference type="PANTHER" id="PTHR14146:SF0">
    <property type="entry name" value="EXOCYST COMPLEX COMPONENT 4"/>
    <property type="match status" value="1"/>
</dbReference>
<dbReference type="GO" id="GO:0006612">
    <property type="term" value="P:protein targeting to membrane"/>
    <property type="evidence" value="ECO:0007669"/>
    <property type="project" value="UniProtKB-UniRule"/>
</dbReference>
<evidence type="ECO:0000259" key="6">
    <source>
        <dbReference type="Pfam" id="PF04048"/>
    </source>
</evidence>
<dbReference type="InterPro" id="IPR039682">
    <property type="entry name" value="Sec8/EXOC4"/>
</dbReference>
<keyword evidence="3 4" id="KW-0268">Exocytosis</keyword>
<keyword evidence="8" id="KW-1185">Reference proteome</keyword>
<proteinExistence type="inferred from homology"/>
<evidence type="ECO:0000256" key="5">
    <source>
        <dbReference type="SAM" id="MobiDB-lite"/>
    </source>
</evidence>
<comment type="caution">
    <text evidence="7">The sequence shown here is derived from an EMBL/GenBank/DDBJ whole genome shotgun (WGS) entry which is preliminary data.</text>
</comment>
<protein>
    <recommendedName>
        <fullName evidence="4">Exocyst complex component Sec8</fullName>
    </recommendedName>
</protein>
<dbReference type="GO" id="GO:0015031">
    <property type="term" value="P:protein transport"/>
    <property type="evidence" value="ECO:0007669"/>
    <property type="project" value="UniProtKB-KW"/>
</dbReference>
<evidence type="ECO:0000256" key="2">
    <source>
        <dbReference type="ARBA" id="ARBA00022448"/>
    </source>
</evidence>
<dbReference type="GO" id="GO:0000145">
    <property type="term" value="C:exocyst"/>
    <property type="evidence" value="ECO:0007669"/>
    <property type="project" value="UniProtKB-UniRule"/>
</dbReference>
<dbReference type="GO" id="GO:0045202">
    <property type="term" value="C:synapse"/>
    <property type="evidence" value="ECO:0007669"/>
    <property type="project" value="TreeGrafter"/>
</dbReference>
<keyword evidence="2 4" id="KW-0813">Transport</keyword>
<evidence type="ECO:0000313" key="7">
    <source>
        <dbReference type="EMBL" id="PAV90192.1"/>
    </source>
</evidence>
<dbReference type="GO" id="GO:0090522">
    <property type="term" value="P:vesicle tethering involved in exocytosis"/>
    <property type="evidence" value="ECO:0007669"/>
    <property type="project" value="UniProtKB-UniRule"/>
</dbReference>
<accession>A0A2A2LVF9</accession>
<dbReference type="GO" id="GO:0032584">
    <property type="term" value="C:growth cone membrane"/>
    <property type="evidence" value="ECO:0007669"/>
    <property type="project" value="TreeGrafter"/>
</dbReference>
<organism evidence="7 8">
    <name type="scientific">Diploscapter pachys</name>
    <dbReference type="NCBI Taxonomy" id="2018661"/>
    <lineage>
        <taxon>Eukaryota</taxon>
        <taxon>Metazoa</taxon>
        <taxon>Ecdysozoa</taxon>
        <taxon>Nematoda</taxon>
        <taxon>Chromadorea</taxon>
        <taxon>Rhabditida</taxon>
        <taxon>Rhabditina</taxon>
        <taxon>Rhabditomorpha</taxon>
        <taxon>Rhabditoidea</taxon>
        <taxon>Rhabditidae</taxon>
        <taxon>Diploscapter</taxon>
    </lineage>
</organism>